<sequence length="222" mass="26281">MIISNTINDFFNNFHLNELSLKTYYEKYRSELQHAEQDMQYLNDNLSTTLSKLETDTAKILKINTKLVHIVFDVRLQFLKQYDAYLKPDIFFLIGAYKQDAMIKTEEIPHVYFFIESLCQHYDDLYDTIAYHFTKLFLSHLMQLNATNESAITYINADVSLLEEAVTLHILKSLNLTYPYTTTHDFQLIQNLETKLSEQFQTESLIKLFIENDHLETLEKYS</sequence>
<reference evidence="1 2" key="1">
    <citation type="journal article" date="2016" name="Front. Microbiol.">
        <title>Comprehensive Phylogenetic Analysis of Bovine Non-aureus Staphylococci Species Based on Whole-Genome Sequencing.</title>
        <authorList>
            <person name="Naushad S."/>
            <person name="Barkema H.W."/>
            <person name="Luby C."/>
            <person name="Condas L.A."/>
            <person name="Nobrega D.B."/>
            <person name="Carson D.A."/>
            <person name="De Buck J."/>
        </authorList>
    </citation>
    <scope>NUCLEOTIDE SEQUENCE [LARGE SCALE GENOMIC DNA]</scope>
    <source>
        <strain evidence="1 2">SNUC 2204</strain>
    </source>
</reference>
<comment type="caution">
    <text evidence="1">The sequence shown here is derived from an EMBL/GenBank/DDBJ whole genome shotgun (WGS) entry which is preliminary data.</text>
</comment>
<dbReference type="STRING" id="1167632.GCA_000286335_01895"/>
<dbReference type="OrthoDB" id="2413796at2"/>
<evidence type="ECO:0000313" key="1">
    <source>
        <dbReference type="EMBL" id="PTI28279.1"/>
    </source>
</evidence>
<protein>
    <submittedName>
        <fullName evidence="1">Uncharacterized protein</fullName>
    </submittedName>
</protein>
<dbReference type="AlphaFoldDB" id="A0A2T4PQZ1"/>
<accession>A0A2T4PQZ1</accession>
<dbReference type="RefSeq" id="WP_107557310.1">
    <property type="nucleotide sequence ID" value="NZ_BMDF01000004.1"/>
</dbReference>
<name>A0A2T4PQZ1_9STAP</name>
<evidence type="ECO:0000313" key="2">
    <source>
        <dbReference type="Proteomes" id="UP000241209"/>
    </source>
</evidence>
<proteinExistence type="predicted"/>
<dbReference type="GeneID" id="64117244"/>
<gene>
    <name evidence="1" type="ORF">BU072_11875</name>
</gene>
<dbReference type="EMBL" id="PZFK01000031">
    <property type="protein sequence ID" value="PTI28279.1"/>
    <property type="molecule type" value="Genomic_DNA"/>
</dbReference>
<organism evidence="1 2">
    <name type="scientific">Mammaliicoccus vitulinus</name>
    <dbReference type="NCBI Taxonomy" id="71237"/>
    <lineage>
        <taxon>Bacteria</taxon>
        <taxon>Bacillati</taxon>
        <taxon>Bacillota</taxon>
        <taxon>Bacilli</taxon>
        <taxon>Bacillales</taxon>
        <taxon>Staphylococcaceae</taxon>
        <taxon>Mammaliicoccus</taxon>
    </lineage>
</organism>
<dbReference type="Proteomes" id="UP000241209">
    <property type="component" value="Unassembled WGS sequence"/>
</dbReference>